<keyword evidence="5 6" id="KW-0411">Iron-sulfur</keyword>
<dbReference type="EC" id="1.1.99.14" evidence="6"/>
<keyword evidence="4 6" id="KW-0408">Iron</keyword>
<dbReference type="PIRSF" id="PIRSF000139">
    <property type="entry name" value="Glc_ox_4Fe-4S"/>
    <property type="match status" value="1"/>
</dbReference>
<keyword evidence="1 6" id="KW-0004">4Fe-4S</keyword>
<dbReference type="PANTHER" id="PTHR32479:SF17">
    <property type="entry name" value="GLYCOLATE OXIDASE IRON-SULFUR SUBUNIT"/>
    <property type="match status" value="1"/>
</dbReference>
<dbReference type="GO" id="GO:0046872">
    <property type="term" value="F:metal ion binding"/>
    <property type="evidence" value="ECO:0007669"/>
    <property type="project" value="UniProtKB-UniRule"/>
</dbReference>
<evidence type="ECO:0000256" key="3">
    <source>
        <dbReference type="ARBA" id="ARBA00022737"/>
    </source>
</evidence>
<dbReference type="RefSeq" id="WP_036186194.1">
    <property type="nucleotide sequence ID" value="NZ_AVDA01000011.1"/>
</dbReference>
<sequence length="448" mass="50253">MSSNLVMKQSFQKHIDEELLLDCMRCGFCLSSCPTYIHSEQDETQSPRGRIALMKAIRDGKVQWDSSVEESFNLCLGCRACEPACPAGVQYGALIEQTREAIQEVKPQRRLVKTVRNVTFNHLFANKKELNRAVKLVRFYQKSGLQKVTRKIGFLNLFPPFMKDMEKALPDVPKKVEHLKPIKTSTTKVAFFTGCLMDSLFKEINDKTVELIKLLGAEVEVPANQQCCGALHAHSGELQKGIGNAKLNVEAFDSDEYDYIVNNAGGCGAFLSEYEKHLNNNPLYAEKAKRFSSKLIDISSLLVKLGIIDYLKTFPSSESSVVATYQDSCHLRNVNKVFEQPRLILRNLPGLQYEEMTKADSCCGSAGIYNLLQPEMAGKILATKMGYVKEVNPTYIVTSNPGCLMQMKAGISKEGLTSTIQAVHIVELIYEQLKQESKNIKKYEPILH</sequence>
<evidence type="ECO:0000313" key="8">
    <source>
        <dbReference type="EMBL" id="KGR78489.1"/>
    </source>
</evidence>
<proteinExistence type="predicted"/>
<dbReference type="EMBL" id="JPVN01000011">
    <property type="protein sequence ID" value="KGR78489.1"/>
    <property type="molecule type" value="Genomic_DNA"/>
</dbReference>
<protein>
    <recommendedName>
        <fullName evidence="6">Glycolate oxidase iron-sulfur subunit</fullName>
        <ecNumber evidence="6">1.1.99.14</ecNumber>
    </recommendedName>
</protein>
<dbReference type="InterPro" id="IPR017900">
    <property type="entry name" value="4Fe4S_Fe_S_CS"/>
</dbReference>
<evidence type="ECO:0000256" key="4">
    <source>
        <dbReference type="ARBA" id="ARBA00023004"/>
    </source>
</evidence>
<feature type="domain" description="4Fe-4S ferredoxin-type" evidence="7">
    <location>
        <begin position="11"/>
        <end position="43"/>
    </location>
</feature>
<evidence type="ECO:0000313" key="9">
    <source>
        <dbReference type="Proteomes" id="UP000030416"/>
    </source>
</evidence>
<reference evidence="8 9" key="1">
    <citation type="submission" date="2014-02" db="EMBL/GenBank/DDBJ databases">
        <title>Draft genome sequence of Lysinibacillus manganicus DSM 26584T.</title>
        <authorList>
            <person name="Zhang F."/>
            <person name="Wang G."/>
            <person name="Zhang L."/>
        </authorList>
    </citation>
    <scope>NUCLEOTIDE SEQUENCE [LARGE SCALE GENOMIC DNA]</scope>
    <source>
        <strain evidence="8 9">DSM 26584</strain>
    </source>
</reference>
<keyword evidence="6" id="KW-0249">Electron transport</keyword>
<dbReference type="InterPro" id="IPR009051">
    <property type="entry name" value="Helical_ferredxn"/>
</dbReference>
<dbReference type="STRING" id="1384049.CD29_10595"/>
<evidence type="ECO:0000256" key="6">
    <source>
        <dbReference type="PIRNR" id="PIRNR000139"/>
    </source>
</evidence>
<dbReference type="Pfam" id="PF13183">
    <property type="entry name" value="Fer4_8"/>
    <property type="match status" value="1"/>
</dbReference>
<keyword evidence="6" id="KW-0813">Transport</keyword>
<comment type="cofactor">
    <cofactor evidence="6">
        <name>[4Fe-4S] cluster</name>
        <dbReference type="ChEBI" id="CHEBI:49883"/>
    </cofactor>
    <text evidence="6">Binds 2 [4Fe-4S] clusters.</text>
</comment>
<dbReference type="InterPro" id="IPR017896">
    <property type="entry name" value="4Fe4S_Fe-S-bd"/>
</dbReference>
<dbReference type="PROSITE" id="PS00198">
    <property type="entry name" value="4FE4S_FER_1"/>
    <property type="match status" value="2"/>
</dbReference>
<dbReference type="Pfam" id="PF02754">
    <property type="entry name" value="CCG"/>
    <property type="match status" value="2"/>
</dbReference>
<evidence type="ECO:0000256" key="1">
    <source>
        <dbReference type="ARBA" id="ARBA00022485"/>
    </source>
</evidence>
<dbReference type="GO" id="GO:0019154">
    <property type="term" value="F:glycolate dehydrogenase activity"/>
    <property type="evidence" value="ECO:0007669"/>
    <property type="project" value="UniProtKB-EC"/>
</dbReference>
<keyword evidence="3" id="KW-0677">Repeat</keyword>
<evidence type="ECO:0000256" key="2">
    <source>
        <dbReference type="ARBA" id="ARBA00022723"/>
    </source>
</evidence>
<dbReference type="PANTHER" id="PTHR32479">
    <property type="entry name" value="GLYCOLATE OXIDASE IRON-SULFUR SUBUNIT"/>
    <property type="match status" value="1"/>
</dbReference>
<dbReference type="Proteomes" id="UP000030416">
    <property type="component" value="Unassembled WGS sequence"/>
</dbReference>
<comment type="catalytic activity">
    <reaction evidence="6">
        <text>(R)-lactate + A = pyruvate + AH2</text>
        <dbReference type="Rhea" id="RHEA:15089"/>
        <dbReference type="ChEBI" id="CHEBI:13193"/>
        <dbReference type="ChEBI" id="CHEBI:15361"/>
        <dbReference type="ChEBI" id="CHEBI:16004"/>
        <dbReference type="ChEBI" id="CHEBI:17499"/>
    </reaction>
</comment>
<name>A0A0A3I194_9BACL</name>
<comment type="caution">
    <text evidence="8">The sequence shown here is derived from an EMBL/GenBank/DDBJ whole genome shotgun (WGS) entry which is preliminary data.</text>
</comment>
<dbReference type="eggNOG" id="COG0247">
    <property type="taxonomic scope" value="Bacteria"/>
</dbReference>
<dbReference type="InterPro" id="IPR012257">
    <property type="entry name" value="Glc_ox_4Fe-4S"/>
</dbReference>
<evidence type="ECO:0000259" key="7">
    <source>
        <dbReference type="PROSITE" id="PS51379"/>
    </source>
</evidence>
<accession>A0A0A3I194</accession>
<dbReference type="OrthoDB" id="9770306at2"/>
<dbReference type="InterPro" id="IPR004017">
    <property type="entry name" value="Cys_rich_dom"/>
</dbReference>
<keyword evidence="2 6" id="KW-0479">Metal-binding</keyword>
<feature type="domain" description="4Fe-4S ferredoxin-type" evidence="7">
    <location>
        <begin position="64"/>
        <end position="89"/>
    </location>
</feature>
<dbReference type="GO" id="GO:0051539">
    <property type="term" value="F:4 iron, 4 sulfur cluster binding"/>
    <property type="evidence" value="ECO:0007669"/>
    <property type="project" value="UniProtKB-UniRule"/>
</dbReference>
<comment type="catalytic activity">
    <reaction evidence="6">
        <text>glycolate + A = glyoxylate + AH2</text>
        <dbReference type="Rhea" id="RHEA:21264"/>
        <dbReference type="ChEBI" id="CHEBI:13193"/>
        <dbReference type="ChEBI" id="CHEBI:17499"/>
        <dbReference type="ChEBI" id="CHEBI:29805"/>
        <dbReference type="ChEBI" id="CHEBI:36655"/>
        <dbReference type="EC" id="1.1.99.14"/>
    </reaction>
</comment>
<evidence type="ECO:0000256" key="5">
    <source>
        <dbReference type="ARBA" id="ARBA00023014"/>
    </source>
</evidence>
<organism evidence="8 9">
    <name type="scientific">Ureibacillus manganicus DSM 26584</name>
    <dbReference type="NCBI Taxonomy" id="1384049"/>
    <lineage>
        <taxon>Bacteria</taxon>
        <taxon>Bacillati</taxon>
        <taxon>Bacillota</taxon>
        <taxon>Bacilli</taxon>
        <taxon>Bacillales</taxon>
        <taxon>Caryophanaceae</taxon>
        <taxon>Ureibacillus</taxon>
    </lineage>
</organism>
<dbReference type="SUPFAM" id="SSF46548">
    <property type="entry name" value="alpha-helical ferredoxin"/>
    <property type="match status" value="1"/>
</dbReference>
<dbReference type="Gene3D" id="1.10.1060.10">
    <property type="entry name" value="Alpha-helical ferredoxin"/>
    <property type="match status" value="1"/>
</dbReference>
<keyword evidence="9" id="KW-1185">Reference proteome</keyword>
<dbReference type="AlphaFoldDB" id="A0A0A3I194"/>
<comment type="function">
    <text evidence="6">Component of a complex that catalyzes the oxidation of glycolate to glyoxylate.</text>
</comment>
<dbReference type="PROSITE" id="PS51379">
    <property type="entry name" value="4FE4S_FER_2"/>
    <property type="match status" value="2"/>
</dbReference>
<gene>
    <name evidence="8" type="ORF">CD29_10595</name>
</gene>